<organism evidence="2 3">
    <name type="scientific">Tetraparma gracilis</name>
    <dbReference type="NCBI Taxonomy" id="2962635"/>
    <lineage>
        <taxon>Eukaryota</taxon>
        <taxon>Sar</taxon>
        <taxon>Stramenopiles</taxon>
        <taxon>Ochrophyta</taxon>
        <taxon>Bolidophyceae</taxon>
        <taxon>Parmales</taxon>
        <taxon>Triparmaceae</taxon>
        <taxon>Tetraparma</taxon>
    </lineage>
</organism>
<evidence type="ECO:0000313" key="2">
    <source>
        <dbReference type="EMBL" id="GMI38729.1"/>
    </source>
</evidence>
<evidence type="ECO:0000313" key="3">
    <source>
        <dbReference type="Proteomes" id="UP001165060"/>
    </source>
</evidence>
<dbReference type="EMBL" id="BRYB01000840">
    <property type="protein sequence ID" value="GMI38729.1"/>
    <property type="molecule type" value="Genomic_DNA"/>
</dbReference>
<dbReference type="Proteomes" id="UP001165060">
    <property type="component" value="Unassembled WGS sequence"/>
</dbReference>
<name>A0ABQ6N3K5_9STRA</name>
<keyword evidence="3" id="KW-1185">Reference proteome</keyword>
<reference evidence="2 3" key="1">
    <citation type="journal article" date="2023" name="Commun. Biol.">
        <title>Genome analysis of Parmales, the sister group of diatoms, reveals the evolutionary specialization of diatoms from phago-mixotrophs to photoautotrophs.</title>
        <authorList>
            <person name="Ban H."/>
            <person name="Sato S."/>
            <person name="Yoshikawa S."/>
            <person name="Yamada K."/>
            <person name="Nakamura Y."/>
            <person name="Ichinomiya M."/>
            <person name="Sato N."/>
            <person name="Blanc-Mathieu R."/>
            <person name="Endo H."/>
            <person name="Kuwata A."/>
            <person name="Ogata H."/>
        </authorList>
    </citation>
    <scope>NUCLEOTIDE SEQUENCE [LARGE SCALE GENOMIC DNA]</scope>
</reference>
<gene>
    <name evidence="2" type="ORF">TeGR_g8589</name>
</gene>
<comment type="caution">
    <text evidence="2">The sequence shown here is derived from an EMBL/GenBank/DDBJ whole genome shotgun (WGS) entry which is preliminary data.</text>
</comment>
<evidence type="ECO:0000256" key="1">
    <source>
        <dbReference type="SAM" id="MobiDB-lite"/>
    </source>
</evidence>
<feature type="compositionally biased region" description="Acidic residues" evidence="1">
    <location>
        <begin position="130"/>
        <end position="142"/>
    </location>
</feature>
<accession>A0ABQ6N3K5</accession>
<proteinExistence type="predicted"/>
<protein>
    <submittedName>
        <fullName evidence="2">Uncharacterized protein</fullName>
    </submittedName>
</protein>
<sequence length="1180" mass="125410">MLLPGPSSRDSVGDAVLSSYLLTPAPLPSRLTRSSPVDGLFLLNSTSECLFTNAPPPSPSHLHRGVCEHVHGPGEDMEGHGFRRPVLAAMLHRCLTASPGRLHVAKPGHFEEAAEVLERYDVFGACGIPDDDGDDDDGDDDDPPRGAAAAAAHTGALPPNVLRNTVLADCTPLAFPRCVSAVDAWHVLEVLGSLLPAFRSTVTAAADLCHVPERRLDVFAACDVLVEFHELGEFMSNDLTASSVLYDEVLAPGAATACRATACAHQTPPINHRAFRSAVLAAADPATYNHPPPGCRIVFPNSSGDRIPLMCLPLAADPAPLAAYLSGPPPPPKGWCYFAVEAAEPLSNMRVCRTHFRVPPLAPPAGAPAGAPEDLPSPPPDTVAAFSGAAASLSSRALLPANKDSLTYGDVRGAFTAAFEAHPRSPAAPVLVFLDAFDALGCSIPPSALPLKTGAYLLYVRVVVDGCLCFGETLDPLCGALTATVPAHRLSSAASPNADLVRSGDARDNVLRIGSACSEARSPGNAVALKFGGVLLPSVTLKLHDFGFVVSAPNMDSVVVSFKRGDVLFSSLHATPASTAASFAVLPRTLSSVFGALPGCPDVAVFSLVFAPGAPPLDPFLRLLAGPYRDAGMAAGMARPSTTVEDARKGEGKYADGKVERYEPVSKIQATAVLKLEGVGAAAVESVRIPWGGAEEMVEERSRNECRMINLELNGKSFNQPTPARNTDDGVVLMLGIPGSSVAEAAFYLGDVKGKTVSYASRLEDLTEDMVSVVDVLAVTTFSDVAVACAAVAAHGRRVKCVTNVVTAGNLKYVHAIAKGTVWMPNALAQCWPGYTSALLIYDNPHDRTSQTWTTSFLKSIEKTGIQVCRTTHGALDLTIASMLAGDDSAAALFWSEEMMLRRESRVVREDKVVDERGLQINTKSFDLGALKGGVDTELLGVIFKVLLSGARFRATTGLLKEGKEGAGGWLTKAKKSQGQGGGVWKRMVQLARLKAESELLQTKVVSELKEKLRTWCAQNQWEEWKDRVVGVAGSFAYGSSTVNVVGRAGKTYHLSSGGDGNGLTIIGCLLDEEHWRALGEVVTWCEGKIKPAKKMAAPVNRETIAIDWTDVPLPEGWQYDGRNYVDFYGMKSRLRPDIEDVVKLEEKKRGGAVEEFNRSVDALDEDGVGLMQSYRYIKG</sequence>
<feature type="region of interest" description="Disordered" evidence="1">
    <location>
        <begin position="130"/>
        <end position="153"/>
    </location>
</feature>